<keyword evidence="5" id="KW-0997">Cell inner membrane</keyword>
<dbReference type="RefSeq" id="WP_306409352.1">
    <property type="nucleotide sequence ID" value="NZ_JANFPI010000001.1"/>
</dbReference>
<dbReference type="Pfam" id="PF13103">
    <property type="entry name" value="TonB_2"/>
    <property type="match status" value="1"/>
</dbReference>
<dbReference type="PANTHER" id="PTHR33446">
    <property type="entry name" value="PROTEIN TONB-RELATED"/>
    <property type="match status" value="1"/>
</dbReference>
<dbReference type="GO" id="GO:0055085">
    <property type="term" value="P:transmembrane transport"/>
    <property type="evidence" value="ECO:0007669"/>
    <property type="project" value="InterPro"/>
</dbReference>
<evidence type="ECO:0000313" key="12">
    <source>
        <dbReference type="EMBL" id="MCX8995574.1"/>
    </source>
</evidence>
<name>A0AAE3SU11_9HYPH</name>
<evidence type="ECO:0000256" key="5">
    <source>
        <dbReference type="ARBA" id="ARBA00022519"/>
    </source>
</evidence>
<dbReference type="GO" id="GO:0031992">
    <property type="term" value="F:energy transducer activity"/>
    <property type="evidence" value="ECO:0007669"/>
    <property type="project" value="TreeGrafter"/>
</dbReference>
<dbReference type="GO" id="GO:0098797">
    <property type="term" value="C:plasma membrane protein complex"/>
    <property type="evidence" value="ECO:0007669"/>
    <property type="project" value="TreeGrafter"/>
</dbReference>
<feature type="compositionally biased region" description="Low complexity" evidence="10">
    <location>
        <begin position="203"/>
        <end position="226"/>
    </location>
</feature>
<protein>
    <submittedName>
        <fullName evidence="12">Energy transducer TonB</fullName>
    </submittedName>
</protein>
<comment type="subcellular location">
    <subcellularLocation>
        <location evidence="1">Cell inner membrane</location>
        <topology evidence="1">Single-pass membrane protein</topology>
        <orientation evidence="1">Periplasmic side</orientation>
    </subcellularLocation>
</comment>
<dbReference type="InterPro" id="IPR037682">
    <property type="entry name" value="TonB_C"/>
</dbReference>
<keyword evidence="4" id="KW-1003">Cell membrane</keyword>
<proteinExistence type="inferred from homology"/>
<gene>
    <name evidence="12" type="ORF">NOF55_00445</name>
</gene>
<dbReference type="PROSITE" id="PS52015">
    <property type="entry name" value="TONB_CTD"/>
    <property type="match status" value="1"/>
</dbReference>
<dbReference type="GO" id="GO:0015031">
    <property type="term" value="P:protein transport"/>
    <property type="evidence" value="ECO:0007669"/>
    <property type="project" value="UniProtKB-KW"/>
</dbReference>
<evidence type="ECO:0000313" key="13">
    <source>
        <dbReference type="Proteomes" id="UP001208771"/>
    </source>
</evidence>
<dbReference type="EMBL" id="JANFPI010000001">
    <property type="protein sequence ID" value="MCX8995574.1"/>
    <property type="molecule type" value="Genomic_DNA"/>
</dbReference>
<accession>A0AAE3SU11</accession>
<dbReference type="PANTHER" id="PTHR33446:SF2">
    <property type="entry name" value="PROTEIN TONB"/>
    <property type="match status" value="1"/>
</dbReference>
<comment type="similarity">
    <text evidence="2">Belongs to the TonB family.</text>
</comment>
<evidence type="ECO:0000256" key="2">
    <source>
        <dbReference type="ARBA" id="ARBA00006555"/>
    </source>
</evidence>
<feature type="region of interest" description="Disordered" evidence="10">
    <location>
        <begin position="65"/>
        <end position="227"/>
    </location>
</feature>
<evidence type="ECO:0000256" key="1">
    <source>
        <dbReference type="ARBA" id="ARBA00004383"/>
    </source>
</evidence>
<dbReference type="InterPro" id="IPR051045">
    <property type="entry name" value="TonB-dependent_transducer"/>
</dbReference>
<dbReference type="Gene3D" id="3.30.1150.10">
    <property type="match status" value="1"/>
</dbReference>
<reference evidence="12" key="1">
    <citation type="submission" date="2022-07" db="EMBL/GenBank/DDBJ databases">
        <title>Ectorhizobium quercum gen.nov., sp. nov.</title>
        <authorList>
            <person name="Ma T."/>
            <person name="Li Y."/>
        </authorList>
    </citation>
    <scope>NUCLEOTIDE SEQUENCE</scope>
    <source>
        <strain evidence="12">BDR2-2</strain>
    </source>
</reference>
<keyword evidence="13" id="KW-1185">Reference proteome</keyword>
<feature type="domain" description="TonB C-terminal" evidence="11">
    <location>
        <begin position="222"/>
        <end position="310"/>
    </location>
</feature>
<organism evidence="12 13">
    <name type="scientific">Ectorhizobium quercum</name>
    <dbReference type="NCBI Taxonomy" id="2965071"/>
    <lineage>
        <taxon>Bacteria</taxon>
        <taxon>Pseudomonadati</taxon>
        <taxon>Pseudomonadota</taxon>
        <taxon>Alphaproteobacteria</taxon>
        <taxon>Hyphomicrobiales</taxon>
        <taxon>Rhizobiaceae</taxon>
        <taxon>Ectorhizobium</taxon>
    </lineage>
</organism>
<dbReference type="AlphaFoldDB" id="A0AAE3SU11"/>
<keyword evidence="3" id="KW-0813">Transport</keyword>
<keyword evidence="6" id="KW-0812">Transmembrane</keyword>
<evidence type="ECO:0000256" key="4">
    <source>
        <dbReference type="ARBA" id="ARBA00022475"/>
    </source>
</evidence>
<keyword evidence="7" id="KW-0653">Protein transport</keyword>
<evidence type="ECO:0000256" key="10">
    <source>
        <dbReference type="SAM" id="MobiDB-lite"/>
    </source>
</evidence>
<evidence type="ECO:0000256" key="8">
    <source>
        <dbReference type="ARBA" id="ARBA00022989"/>
    </source>
</evidence>
<comment type="caution">
    <text evidence="12">The sequence shown here is derived from an EMBL/GenBank/DDBJ whole genome shotgun (WGS) entry which is preliminary data.</text>
</comment>
<evidence type="ECO:0000256" key="3">
    <source>
        <dbReference type="ARBA" id="ARBA00022448"/>
    </source>
</evidence>
<evidence type="ECO:0000256" key="9">
    <source>
        <dbReference type="ARBA" id="ARBA00023136"/>
    </source>
</evidence>
<dbReference type="SUPFAM" id="SSF74653">
    <property type="entry name" value="TolA/TonB C-terminal domain"/>
    <property type="match status" value="1"/>
</dbReference>
<dbReference type="InterPro" id="IPR006260">
    <property type="entry name" value="TonB/TolA_C"/>
</dbReference>
<dbReference type="Proteomes" id="UP001208771">
    <property type="component" value="Unassembled WGS sequence"/>
</dbReference>
<feature type="compositionally biased region" description="Basic and acidic residues" evidence="10">
    <location>
        <begin position="158"/>
        <end position="182"/>
    </location>
</feature>
<evidence type="ECO:0000256" key="7">
    <source>
        <dbReference type="ARBA" id="ARBA00022927"/>
    </source>
</evidence>
<evidence type="ECO:0000259" key="11">
    <source>
        <dbReference type="PROSITE" id="PS52015"/>
    </source>
</evidence>
<keyword evidence="9" id="KW-0472">Membrane</keyword>
<dbReference type="NCBIfam" id="TIGR01352">
    <property type="entry name" value="tonB_Cterm"/>
    <property type="match status" value="1"/>
</dbReference>
<sequence length="310" mass="33716">MIPSCPHEPRSSRLRDTLLWGSAALVMLSAHVSSAAWLLSREPEVIADSGSPPAILIEMAAEPEAVNTETTQVSEDMHEAQDVASLTPPEEQPVEEAELEPPPPPEPEPVVEPEPVEDVTETLPEPDPEPTPIEQEVAKLMENVEVPLPVARPQPPKPEVKKVQEKPKRVEARKEEPRERPRPRPQASKGAVAAAAEVNRGTRNASARSSTGASSSSVSPARWQSRVQAHLARRKNQLVKTRDKSTQGTVYVRFNIDTSGNVLSVALSRSSGHPSLDQEVLALVQRASPVPAPPPDVSRTLTIPFEFTTR</sequence>
<evidence type="ECO:0000256" key="6">
    <source>
        <dbReference type="ARBA" id="ARBA00022692"/>
    </source>
</evidence>
<keyword evidence="8" id="KW-1133">Transmembrane helix</keyword>
<feature type="compositionally biased region" description="Acidic residues" evidence="10">
    <location>
        <begin position="109"/>
        <end position="128"/>
    </location>
</feature>